<comment type="caution">
    <text evidence="1">The sequence shown here is derived from an EMBL/GenBank/DDBJ whole genome shotgun (WGS) entry which is preliminary data.</text>
</comment>
<sequence length="1234" mass="145336">MYEPAILKEYLNKLLPLVLGAKEVDLNFSLWSLWSVQENTEKLSQFANDPLVNVLYITKLLNDRKEDYPFWVSYSYDISQEITYNSNIVTSIVIIKHFSKLDPAYPIESQIQFLNLPGPATNELGFANVSPYKAFHSFIQHAITPYFDAYVNTKGVYFEDISLPHLQKYGEIPEISLNIHPVIRKAVEKSKQKNKRINIDFIDQSLLSDTQFLNRIQSDVNSWIKKIQKLTELQRDPLSDTRDTAIKEINFWLSMEPILEEIDEQLKSDPIEALALAEAISRDFNDVLLKVLDSHRLMYMDYNEFEKVIAGAEDVFITWDVLIREFTTVSRDVTRKRSDKFIPIKINPAHNILQERVAFVRNFRKRHEQLQTIVTIMSQPKDALKTVIKSENNIVQQEEGVIINAIKSMEEIKSAYESFKDIDVLDVSIEGGKILIQAENTYNERASRVENQIIANLRDRLGIRKNANEMFRVISMFSALIVRPKIHGVIQEYQKELFDTVKKDINKLKEKFIQQYRKSEASHMSQLRDIPSISGFIIWARQIERQLQIYIKRVEDAFGKDWETFEEGQKLIIECNDFKKKLDTRPIFEAWQTEICNRRDINFTGKLFKITRNRAQGNILKLEVNFDPQIITLFKEVRNLLWLDCQVLHNINTLAKVTKHVYPFAVSLIETVRIYSQTVQKVQKHPEIIMLVAAYRNEVQAMIAEGFTYEWWRFDNPENKHVTFIREFANIVSIFQDKVDALITNYEEISRLIENLKSCAYQMKKFNTNLEKIQRLVSELAYSNLDAWVAKLDKRIETILLQRLQYAISLWTTEFMSSGEVSRTFRNDSIDGDRSTITKAEKPVLEPSVHEVRIRNQVIYLDPPIEDARARWYNQLHKWLSVVCNLQRIQVSFYEICLQDRWPTSRETTYSNLLTKILDGSLEKAYEVIETKLKEVSDYVNNKWYQFQPLWDLEPNNIYDRLGDNLKIWKQILSEIKKPRTIFDNSDFEGSFGLIVVDYEQAQSKVNAKYNQWQRDIFYKFGRKLGDSMREFHSSISHSCKELENKSMENNSPSEAVALINFIEDLKSKVSKWSQDIEIFQEDQKTLERQQYYFPSDWLSIEQLEAEWSAFNEILNIRNNQIKEQIDDLRSKITIEDKFVEDKINEMVSEWDENKPIQGELKYNIATYVLSNFEARITRIKEEYDMVCRAKEVLDMDYYAESLLDDIIGELKDLKYLWSSLSQIWQSINELNYY</sequence>
<name>A0ACA9KZH5_9GLOM</name>
<evidence type="ECO:0000313" key="2">
    <source>
        <dbReference type="Proteomes" id="UP000789860"/>
    </source>
</evidence>
<accession>A0ACA9KZH5</accession>
<dbReference type="Proteomes" id="UP000789860">
    <property type="component" value="Unassembled WGS sequence"/>
</dbReference>
<reference evidence="1" key="1">
    <citation type="submission" date="2021-06" db="EMBL/GenBank/DDBJ databases">
        <authorList>
            <person name="Kallberg Y."/>
            <person name="Tangrot J."/>
            <person name="Rosling A."/>
        </authorList>
    </citation>
    <scope>NUCLEOTIDE SEQUENCE</scope>
    <source>
        <strain evidence="1">AU212A</strain>
    </source>
</reference>
<dbReference type="EMBL" id="CAJVPM010003500">
    <property type="protein sequence ID" value="CAG8502150.1"/>
    <property type="molecule type" value="Genomic_DNA"/>
</dbReference>
<organism evidence="1 2">
    <name type="scientific">Scutellospora calospora</name>
    <dbReference type="NCBI Taxonomy" id="85575"/>
    <lineage>
        <taxon>Eukaryota</taxon>
        <taxon>Fungi</taxon>
        <taxon>Fungi incertae sedis</taxon>
        <taxon>Mucoromycota</taxon>
        <taxon>Glomeromycotina</taxon>
        <taxon>Glomeromycetes</taxon>
        <taxon>Diversisporales</taxon>
        <taxon>Gigasporaceae</taxon>
        <taxon>Scutellospora</taxon>
    </lineage>
</organism>
<keyword evidence="2" id="KW-1185">Reference proteome</keyword>
<evidence type="ECO:0000313" key="1">
    <source>
        <dbReference type="EMBL" id="CAG8502150.1"/>
    </source>
</evidence>
<gene>
    <name evidence="1" type="ORF">SCALOS_LOCUS3289</name>
</gene>
<protein>
    <submittedName>
        <fullName evidence="1">6068_t:CDS:1</fullName>
    </submittedName>
</protein>
<proteinExistence type="predicted"/>